<reference evidence="2 3" key="1">
    <citation type="submission" date="2019-12" db="EMBL/GenBank/DDBJ databases">
        <authorList>
            <person name="Alioto T."/>
            <person name="Alioto T."/>
            <person name="Gomez Garrido J."/>
        </authorList>
    </citation>
    <scope>NUCLEOTIDE SEQUENCE [LARGE SCALE GENOMIC DNA]</scope>
</reference>
<sequence length="70" mass="7385">MPALLTATQAATTVGVAEASNDSTGGLAHEVNDKNEVNGGKDDLVLQDTLAQETLVMVDYPNMHVIFTLK</sequence>
<dbReference type="Proteomes" id="UP000594638">
    <property type="component" value="Unassembled WGS sequence"/>
</dbReference>
<dbReference type="OrthoDB" id="1741758at2759"/>
<accession>A0A8S0U2S0</accession>
<evidence type="ECO:0000313" key="2">
    <source>
        <dbReference type="EMBL" id="CAA3012812.1"/>
    </source>
</evidence>
<organism evidence="2 3">
    <name type="scientific">Olea europaea subsp. europaea</name>
    <dbReference type="NCBI Taxonomy" id="158383"/>
    <lineage>
        <taxon>Eukaryota</taxon>
        <taxon>Viridiplantae</taxon>
        <taxon>Streptophyta</taxon>
        <taxon>Embryophyta</taxon>
        <taxon>Tracheophyta</taxon>
        <taxon>Spermatophyta</taxon>
        <taxon>Magnoliopsida</taxon>
        <taxon>eudicotyledons</taxon>
        <taxon>Gunneridae</taxon>
        <taxon>Pentapetalae</taxon>
        <taxon>asterids</taxon>
        <taxon>lamiids</taxon>
        <taxon>Lamiales</taxon>
        <taxon>Oleaceae</taxon>
        <taxon>Oleeae</taxon>
        <taxon>Olea</taxon>
    </lineage>
</organism>
<dbReference type="Gramene" id="OE9A085849T1">
    <property type="protein sequence ID" value="OE9A085849C1"/>
    <property type="gene ID" value="OE9A085849"/>
</dbReference>
<dbReference type="AlphaFoldDB" id="A0A8S0U2S0"/>
<evidence type="ECO:0000313" key="3">
    <source>
        <dbReference type="Proteomes" id="UP000594638"/>
    </source>
</evidence>
<dbReference type="EMBL" id="CACTIH010007412">
    <property type="protein sequence ID" value="CAA3012812.1"/>
    <property type="molecule type" value="Genomic_DNA"/>
</dbReference>
<gene>
    <name evidence="2" type="ORF">OLEA9_A085849</name>
</gene>
<proteinExistence type="predicted"/>
<protein>
    <submittedName>
        <fullName evidence="2">Uncharacterized protein</fullName>
    </submittedName>
</protein>
<comment type="caution">
    <text evidence="2">The sequence shown here is derived from an EMBL/GenBank/DDBJ whole genome shotgun (WGS) entry which is preliminary data.</text>
</comment>
<name>A0A8S0U2S0_OLEEU</name>
<evidence type="ECO:0000256" key="1">
    <source>
        <dbReference type="SAM" id="MobiDB-lite"/>
    </source>
</evidence>
<feature type="region of interest" description="Disordered" evidence="1">
    <location>
        <begin position="16"/>
        <end position="35"/>
    </location>
</feature>
<keyword evidence="3" id="KW-1185">Reference proteome</keyword>